<evidence type="ECO:0000313" key="3">
    <source>
        <dbReference type="Proteomes" id="UP000799753"/>
    </source>
</evidence>
<keyword evidence="1" id="KW-1133">Transmembrane helix</keyword>
<reference evidence="2" key="1">
    <citation type="journal article" date="2020" name="Stud. Mycol.">
        <title>101 Dothideomycetes genomes: a test case for predicting lifestyles and emergence of pathogens.</title>
        <authorList>
            <person name="Haridas S."/>
            <person name="Albert R."/>
            <person name="Binder M."/>
            <person name="Bloem J."/>
            <person name="Labutti K."/>
            <person name="Salamov A."/>
            <person name="Andreopoulos B."/>
            <person name="Baker S."/>
            <person name="Barry K."/>
            <person name="Bills G."/>
            <person name="Bluhm B."/>
            <person name="Cannon C."/>
            <person name="Castanera R."/>
            <person name="Culley D."/>
            <person name="Daum C."/>
            <person name="Ezra D."/>
            <person name="Gonzalez J."/>
            <person name="Henrissat B."/>
            <person name="Kuo A."/>
            <person name="Liang C."/>
            <person name="Lipzen A."/>
            <person name="Lutzoni F."/>
            <person name="Magnuson J."/>
            <person name="Mondo S."/>
            <person name="Nolan M."/>
            <person name="Ohm R."/>
            <person name="Pangilinan J."/>
            <person name="Park H.-J."/>
            <person name="Ramirez L."/>
            <person name="Alfaro M."/>
            <person name="Sun H."/>
            <person name="Tritt A."/>
            <person name="Yoshinaga Y."/>
            <person name="Zwiers L.-H."/>
            <person name="Turgeon B."/>
            <person name="Goodwin S."/>
            <person name="Spatafora J."/>
            <person name="Crous P."/>
            <person name="Grigoriev I."/>
        </authorList>
    </citation>
    <scope>NUCLEOTIDE SEQUENCE</scope>
    <source>
        <strain evidence="2">CBS 473.64</strain>
    </source>
</reference>
<keyword evidence="1" id="KW-0812">Transmembrane</keyword>
<feature type="transmembrane region" description="Helical" evidence="1">
    <location>
        <begin position="93"/>
        <end position="115"/>
    </location>
</feature>
<sequence>MKRYDAIDKSLPGSGLAPRPKRPRSVKVAMITAVTLLVVWSALKGLAPDLVESVLGGLMGEKEDYVAQYKSFDFFAVSPPLTFTRRASNGRRYGGLIMLYASLMNRIGLALQLLLPDVEKMRTLLIEQIIFLSRLPVLKQT</sequence>
<proteinExistence type="predicted"/>
<evidence type="ECO:0000256" key="1">
    <source>
        <dbReference type="SAM" id="Phobius"/>
    </source>
</evidence>
<name>A0A6A6RG79_9PLEO</name>
<accession>A0A6A6RG79</accession>
<protein>
    <submittedName>
        <fullName evidence="2">Uncharacterized protein</fullName>
    </submittedName>
</protein>
<evidence type="ECO:0000313" key="2">
    <source>
        <dbReference type="EMBL" id="KAF2634047.1"/>
    </source>
</evidence>
<organism evidence="2 3">
    <name type="scientific">Massarina eburnea CBS 473.64</name>
    <dbReference type="NCBI Taxonomy" id="1395130"/>
    <lineage>
        <taxon>Eukaryota</taxon>
        <taxon>Fungi</taxon>
        <taxon>Dikarya</taxon>
        <taxon>Ascomycota</taxon>
        <taxon>Pezizomycotina</taxon>
        <taxon>Dothideomycetes</taxon>
        <taxon>Pleosporomycetidae</taxon>
        <taxon>Pleosporales</taxon>
        <taxon>Massarineae</taxon>
        <taxon>Massarinaceae</taxon>
        <taxon>Massarina</taxon>
    </lineage>
</organism>
<dbReference type="Proteomes" id="UP000799753">
    <property type="component" value="Unassembled WGS sequence"/>
</dbReference>
<dbReference type="AlphaFoldDB" id="A0A6A6RG79"/>
<keyword evidence="3" id="KW-1185">Reference proteome</keyword>
<dbReference type="EMBL" id="MU006889">
    <property type="protein sequence ID" value="KAF2634047.1"/>
    <property type="molecule type" value="Genomic_DNA"/>
</dbReference>
<keyword evidence="1" id="KW-0472">Membrane</keyword>
<gene>
    <name evidence="2" type="ORF">P280DRAFT_52705</name>
</gene>